<proteinExistence type="inferred from homology"/>
<feature type="transmembrane region" description="Helical" evidence="9">
    <location>
        <begin position="136"/>
        <end position="155"/>
    </location>
</feature>
<dbReference type="InterPro" id="IPR000060">
    <property type="entry name" value="BCCT_transptr"/>
</dbReference>
<feature type="transmembrane region" description="Helical" evidence="9">
    <location>
        <begin position="238"/>
        <end position="260"/>
    </location>
</feature>
<comment type="subcellular location">
    <subcellularLocation>
        <location evidence="1">Cell membrane</location>
        <topology evidence="1">Multi-pass membrane protein</topology>
    </subcellularLocation>
</comment>
<protein>
    <submittedName>
        <fullName evidence="10">BCCT family transporter</fullName>
    </submittedName>
</protein>
<evidence type="ECO:0000313" key="10">
    <source>
        <dbReference type="EMBL" id="GAA5228464.1"/>
    </source>
</evidence>
<dbReference type="RefSeq" id="WP_210099502.1">
    <property type="nucleotide sequence ID" value="NZ_BAABLK010000037.1"/>
</dbReference>
<accession>A0ABP9TP00</accession>
<feature type="transmembrane region" description="Helical" evidence="9">
    <location>
        <begin position="280"/>
        <end position="300"/>
    </location>
</feature>
<feature type="transmembrane region" description="Helical" evidence="9">
    <location>
        <begin position="521"/>
        <end position="541"/>
    </location>
</feature>
<keyword evidence="6 9" id="KW-1133">Transmembrane helix</keyword>
<name>A0ABP9TP00_9MICC</name>
<feature type="transmembrane region" description="Helical" evidence="9">
    <location>
        <begin position="190"/>
        <end position="210"/>
    </location>
</feature>
<comment type="similarity">
    <text evidence="2">Belongs to the BCCT transporter (TC 2.A.15) family.</text>
</comment>
<keyword evidence="7 9" id="KW-0472">Membrane</keyword>
<evidence type="ECO:0000256" key="9">
    <source>
        <dbReference type="SAM" id="Phobius"/>
    </source>
</evidence>
<keyword evidence="5 9" id="KW-0812">Transmembrane</keyword>
<feature type="transmembrane region" description="Helical" evidence="9">
    <location>
        <begin position="491"/>
        <end position="515"/>
    </location>
</feature>
<evidence type="ECO:0000256" key="6">
    <source>
        <dbReference type="ARBA" id="ARBA00022989"/>
    </source>
</evidence>
<reference evidence="11" key="1">
    <citation type="journal article" date="2019" name="Int. J. Syst. Evol. Microbiol.">
        <title>The Global Catalogue of Microorganisms (GCM) 10K type strain sequencing project: providing services to taxonomists for standard genome sequencing and annotation.</title>
        <authorList>
            <consortium name="The Broad Institute Genomics Platform"/>
            <consortium name="The Broad Institute Genome Sequencing Center for Infectious Disease"/>
            <person name="Wu L."/>
            <person name="Ma J."/>
        </authorList>
    </citation>
    <scope>NUCLEOTIDE SEQUENCE [LARGE SCALE GENOMIC DNA]</scope>
    <source>
        <strain evidence="11">JCM 18952</strain>
    </source>
</reference>
<keyword evidence="11" id="KW-1185">Reference proteome</keyword>
<feature type="transmembrane region" description="Helical" evidence="9">
    <location>
        <begin position="368"/>
        <end position="386"/>
    </location>
</feature>
<dbReference type="Proteomes" id="UP001501257">
    <property type="component" value="Unassembled WGS sequence"/>
</dbReference>
<keyword evidence="4" id="KW-1003">Cell membrane</keyword>
<feature type="transmembrane region" description="Helical" evidence="9">
    <location>
        <begin position="96"/>
        <end position="116"/>
    </location>
</feature>
<gene>
    <name evidence="10" type="ORF">GCM10025778_29980</name>
</gene>
<evidence type="ECO:0000256" key="2">
    <source>
        <dbReference type="ARBA" id="ARBA00005658"/>
    </source>
</evidence>
<feature type="transmembrane region" description="Helical" evidence="9">
    <location>
        <begin position="398"/>
        <end position="423"/>
    </location>
</feature>
<evidence type="ECO:0000313" key="11">
    <source>
        <dbReference type="Proteomes" id="UP001501257"/>
    </source>
</evidence>
<evidence type="ECO:0000256" key="3">
    <source>
        <dbReference type="ARBA" id="ARBA00022448"/>
    </source>
</evidence>
<feature type="transmembrane region" description="Helical" evidence="9">
    <location>
        <begin position="455"/>
        <end position="479"/>
    </location>
</feature>
<evidence type="ECO:0000256" key="8">
    <source>
        <dbReference type="SAM" id="MobiDB-lite"/>
    </source>
</evidence>
<feature type="compositionally biased region" description="Low complexity" evidence="8">
    <location>
        <begin position="629"/>
        <end position="638"/>
    </location>
</feature>
<dbReference type="Pfam" id="PF02028">
    <property type="entry name" value="BCCT"/>
    <property type="match status" value="1"/>
</dbReference>
<dbReference type="PANTHER" id="PTHR30047">
    <property type="entry name" value="HIGH-AFFINITY CHOLINE TRANSPORT PROTEIN-RELATED"/>
    <property type="match status" value="1"/>
</dbReference>
<keyword evidence="3" id="KW-0813">Transport</keyword>
<dbReference type="EMBL" id="BAABLK010000037">
    <property type="protein sequence ID" value="GAA5228464.1"/>
    <property type="molecule type" value="Genomic_DNA"/>
</dbReference>
<sequence>MPKNQGSAPPVEGDDPIISEDHSLLRKIEANYPHKIHPGLVPGISVDDQRIKYGTDRLVFSIAAVLILAFIAWGVISTESLKSVSDIALSWVVANVGWLFTSLVSLVLVYMIFLGFSKYGRITLGVDGEKPEYSKFSWIAMMFSAGMGIGLFFFGPYEPLAYFISPAPGTADPETREAIHRAMAQTIFHWGLHAWAIYALVGAAVAYGAYRRGRVPLMSSIFTTLFGKRQTEGIPGRLIDMFAIVATLFGTAASLGIGALQVGRGVEIVSGIGKLSNAGLIIIIAILSAAFVASAVSGIGRGIRWLSNINMTLAFALATFVFVAGPTLFLLNLVPASLAEYLSELLHMMSKGPSWGGEAADFSATWTVFYWAWWISWSPFVGIFLARISRGRTIREYVMYVLVVPTLVGALAFTVFGGTSIWLRMNGSDIGTDSSPQDLFFNVLDQLPLAQITPFVAMACVSIFFITSADSASVVMGILSQRGKANPDKKIIVFWGLAMMGIAVVMLLVGGSTALEGLQNLIIVSALPFALILILLMIAFAKDLRSDPLMIRRDFAYQAIENAVRTGIDDYGDDFELSVQKAENGNGAGAGFDSHGAEVTEWYQRHDEEGTPVGYDYKAGEYDDGWVSEGKAAENAAKAGEEEDPKTP</sequence>
<evidence type="ECO:0000256" key="7">
    <source>
        <dbReference type="ARBA" id="ARBA00023136"/>
    </source>
</evidence>
<feature type="region of interest" description="Disordered" evidence="8">
    <location>
        <begin position="629"/>
        <end position="648"/>
    </location>
</feature>
<dbReference type="NCBIfam" id="TIGR00842">
    <property type="entry name" value="bcct"/>
    <property type="match status" value="1"/>
</dbReference>
<organism evidence="10 11">
    <name type="scientific">Paeniglutamicibacter antarcticus</name>
    <dbReference type="NCBI Taxonomy" id="494023"/>
    <lineage>
        <taxon>Bacteria</taxon>
        <taxon>Bacillati</taxon>
        <taxon>Actinomycetota</taxon>
        <taxon>Actinomycetes</taxon>
        <taxon>Micrococcales</taxon>
        <taxon>Micrococcaceae</taxon>
        <taxon>Paeniglutamicibacter</taxon>
    </lineage>
</organism>
<feature type="transmembrane region" description="Helical" evidence="9">
    <location>
        <begin position="58"/>
        <end position="76"/>
    </location>
</feature>
<evidence type="ECO:0000256" key="5">
    <source>
        <dbReference type="ARBA" id="ARBA00022692"/>
    </source>
</evidence>
<comment type="caution">
    <text evidence="10">The sequence shown here is derived from an EMBL/GenBank/DDBJ whole genome shotgun (WGS) entry which is preliminary data.</text>
</comment>
<evidence type="ECO:0000256" key="4">
    <source>
        <dbReference type="ARBA" id="ARBA00022475"/>
    </source>
</evidence>
<evidence type="ECO:0000256" key="1">
    <source>
        <dbReference type="ARBA" id="ARBA00004651"/>
    </source>
</evidence>
<dbReference type="PANTHER" id="PTHR30047:SF7">
    <property type="entry name" value="HIGH-AFFINITY CHOLINE TRANSPORT PROTEIN"/>
    <property type="match status" value="1"/>
</dbReference>
<feature type="transmembrane region" description="Helical" evidence="9">
    <location>
        <begin position="312"/>
        <end position="334"/>
    </location>
</feature>